<dbReference type="GO" id="GO:0008776">
    <property type="term" value="F:acetate kinase activity"/>
    <property type="evidence" value="ECO:0007669"/>
    <property type="project" value="UniProtKB-UniRule"/>
</dbReference>
<feature type="site" description="Transition state stabilizer" evidence="6">
    <location>
        <position position="243"/>
    </location>
</feature>
<comment type="catalytic activity">
    <reaction evidence="6">
        <text>acetate + ATP = acetyl phosphate + ADP</text>
        <dbReference type="Rhea" id="RHEA:11352"/>
        <dbReference type="ChEBI" id="CHEBI:22191"/>
        <dbReference type="ChEBI" id="CHEBI:30089"/>
        <dbReference type="ChEBI" id="CHEBI:30616"/>
        <dbReference type="ChEBI" id="CHEBI:456216"/>
        <dbReference type="EC" id="2.7.2.1"/>
    </reaction>
</comment>
<dbReference type="PANTHER" id="PTHR21060:SF15">
    <property type="entry name" value="ACETATE KINASE-RELATED"/>
    <property type="match status" value="1"/>
</dbReference>
<dbReference type="PROSITE" id="PS01076">
    <property type="entry name" value="ACETATE_KINASE_2"/>
    <property type="match status" value="1"/>
</dbReference>
<feature type="binding site" evidence="6">
    <location>
        <position position="14"/>
    </location>
    <ligand>
        <name>ATP</name>
        <dbReference type="ChEBI" id="CHEBI:30616"/>
    </ligand>
</feature>
<evidence type="ECO:0000256" key="3">
    <source>
        <dbReference type="ARBA" id="ARBA00022741"/>
    </source>
</evidence>
<dbReference type="GO" id="GO:0006085">
    <property type="term" value="P:acetyl-CoA biosynthetic process"/>
    <property type="evidence" value="ECO:0007669"/>
    <property type="project" value="UniProtKB-UniRule"/>
</dbReference>
<dbReference type="HAMAP" id="MF_00020">
    <property type="entry name" value="Acetate_kinase"/>
    <property type="match status" value="1"/>
</dbReference>
<dbReference type="GO" id="GO:0005524">
    <property type="term" value="F:ATP binding"/>
    <property type="evidence" value="ECO:0007669"/>
    <property type="project" value="UniProtKB-KW"/>
</dbReference>
<comment type="similarity">
    <text evidence="1 6 7">Belongs to the acetokinase family.</text>
</comment>
<evidence type="ECO:0000313" key="8">
    <source>
        <dbReference type="EMBL" id="MCW3807261.1"/>
    </source>
</evidence>
<feature type="binding site" evidence="6">
    <location>
        <begin position="333"/>
        <end position="337"/>
    </location>
    <ligand>
        <name>ATP</name>
        <dbReference type="ChEBI" id="CHEBI:30616"/>
    </ligand>
</feature>
<keyword evidence="2 6" id="KW-0808">Transferase</keyword>
<sequence length="405" mass="44329">MKILVLNCGSSSIKYQLFNMDDENHHVLGKGAVEKIALKGSFLKHEKENGEKVLLEGEILDHQTGIDYILGVLSSDKHGCIKNLEEIDAVGHRVVHGGETFNSSVFITNEVVEKMNECIELAPLHNPPNLSGISAIEQLLPNVPQVGVFDTAFHQTMPKYSYMYAIPYSLYEKYGIRRYGFHGTSHKYVSKRACEILGLDIKNSKVISCHLGNGASISAVKNGESVDTSMGFTPVEGLMMGTRAGDLDIGAATFIMDKEMIGTKSASNLFNKQSGLLGITGISSDMREIREAAAKDDKMAKLALDMYSYKIKKYVGAYAAAMGGVDAIIFTGGIGENAVYVREDVCEGLEYMGVELDCAKNETIYSKEELISKESSKVKVVVVPTDEELVIARDTKQIVEELANR</sequence>
<keyword evidence="4 6" id="KW-0418">Kinase</keyword>
<dbReference type="CDD" id="cd24010">
    <property type="entry name" value="ASKHA_NBD_AcK_PK"/>
    <property type="match status" value="1"/>
</dbReference>
<dbReference type="InterPro" id="IPR004372">
    <property type="entry name" value="Ac/propionate_kinase"/>
</dbReference>
<dbReference type="Pfam" id="PF00871">
    <property type="entry name" value="Acetate_kinase"/>
    <property type="match status" value="1"/>
</dbReference>
<dbReference type="InterPro" id="IPR043129">
    <property type="entry name" value="ATPase_NBD"/>
</dbReference>
<dbReference type="InterPro" id="IPR000890">
    <property type="entry name" value="Aliphatic_acid_kin_short-chain"/>
</dbReference>
<evidence type="ECO:0000256" key="7">
    <source>
        <dbReference type="RuleBase" id="RU003835"/>
    </source>
</evidence>
<feature type="binding site" evidence="6">
    <location>
        <position position="7"/>
    </location>
    <ligand>
        <name>Mg(2+)</name>
        <dbReference type="ChEBI" id="CHEBI:18420"/>
    </ligand>
</feature>
<dbReference type="NCBIfam" id="TIGR00016">
    <property type="entry name" value="ackA"/>
    <property type="match status" value="1"/>
</dbReference>
<evidence type="ECO:0000256" key="2">
    <source>
        <dbReference type="ARBA" id="ARBA00022679"/>
    </source>
</evidence>
<protein>
    <recommendedName>
        <fullName evidence="6">Acetate kinase</fullName>
        <ecNumber evidence="6">2.7.2.1</ecNumber>
    </recommendedName>
    <alternativeName>
        <fullName evidence="6">Acetokinase</fullName>
    </alternativeName>
</protein>
<comment type="cofactor">
    <cofactor evidence="6">
        <name>Mg(2+)</name>
        <dbReference type="ChEBI" id="CHEBI:18420"/>
    </cofactor>
    <cofactor evidence="6">
        <name>Mn(2+)</name>
        <dbReference type="ChEBI" id="CHEBI:29035"/>
    </cofactor>
    <text evidence="6">Mg(2+). Can also accept Mn(2+).</text>
</comment>
<dbReference type="EMBL" id="JAPDPI010000041">
    <property type="protein sequence ID" value="MCW3807261.1"/>
    <property type="molecule type" value="Genomic_DNA"/>
</dbReference>
<feature type="binding site" evidence="6">
    <location>
        <position position="93"/>
    </location>
    <ligand>
        <name>substrate</name>
    </ligand>
</feature>
<dbReference type="GO" id="GO:0006083">
    <property type="term" value="P:acetate metabolic process"/>
    <property type="evidence" value="ECO:0007669"/>
    <property type="project" value="TreeGrafter"/>
</dbReference>
<keyword evidence="9" id="KW-1185">Reference proteome</keyword>
<comment type="function">
    <text evidence="6">Catalyzes the formation of acetyl phosphate from acetate and ATP. Can also catalyze the reverse reaction.</text>
</comment>
<comment type="caution">
    <text evidence="8">The sequence shown here is derived from an EMBL/GenBank/DDBJ whole genome shotgun (WGS) entry which is preliminary data.</text>
</comment>
<keyword evidence="6" id="KW-0963">Cytoplasm</keyword>
<gene>
    <name evidence="6" type="primary">ackA</name>
    <name evidence="8" type="ORF">OM074_16610</name>
</gene>
<dbReference type="AlphaFoldDB" id="A0AAE3MGN4"/>
<dbReference type="PIRSF" id="PIRSF000722">
    <property type="entry name" value="Acetate_prop_kin"/>
    <property type="match status" value="1"/>
</dbReference>
<accession>A0AAE3MGN4</accession>
<dbReference type="PROSITE" id="PS01075">
    <property type="entry name" value="ACETATE_KINASE_1"/>
    <property type="match status" value="1"/>
</dbReference>
<dbReference type="PRINTS" id="PR00471">
    <property type="entry name" value="ACETATEKNASE"/>
</dbReference>
<comment type="subcellular location">
    <subcellularLocation>
        <location evidence="6">Cytoplasm</location>
    </subcellularLocation>
</comment>
<organism evidence="8 9">
    <name type="scientific">Plebeiibacterium marinum</name>
    <dbReference type="NCBI Taxonomy" id="2992111"/>
    <lineage>
        <taxon>Bacteria</taxon>
        <taxon>Pseudomonadati</taxon>
        <taxon>Bacteroidota</taxon>
        <taxon>Bacteroidia</taxon>
        <taxon>Marinilabiliales</taxon>
        <taxon>Marinilabiliaceae</taxon>
        <taxon>Plebeiibacterium</taxon>
    </lineage>
</organism>
<dbReference type="InterPro" id="IPR023865">
    <property type="entry name" value="Aliphatic_acid_kinase_CS"/>
</dbReference>
<feature type="site" description="Transition state stabilizer" evidence="6">
    <location>
        <position position="182"/>
    </location>
</feature>
<evidence type="ECO:0000256" key="1">
    <source>
        <dbReference type="ARBA" id="ARBA00008748"/>
    </source>
</evidence>
<dbReference type="GO" id="GO:0000287">
    <property type="term" value="F:magnesium ion binding"/>
    <property type="evidence" value="ECO:0007669"/>
    <property type="project" value="UniProtKB-UniRule"/>
</dbReference>
<keyword evidence="6" id="KW-0479">Metal-binding</keyword>
<reference evidence="8" key="1">
    <citation type="submission" date="2022-10" db="EMBL/GenBank/DDBJ databases">
        <authorList>
            <person name="Yu W.X."/>
        </authorList>
    </citation>
    <scope>NUCLEOTIDE SEQUENCE</scope>
    <source>
        <strain evidence="8">D04</strain>
    </source>
</reference>
<feature type="active site" description="Proton donor/acceptor" evidence="6">
    <location>
        <position position="150"/>
    </location>
</feature>
<dbReference type="GO" id="GO:0005737">
    <property type="term" value="C:cytoplasm"/>
    <property type="evidence" value="ECO:0007669"/>
    <property type="project" value="UniProtKB-SubCell"/>
</dbReference>
<dbReference type="RefSeq" id="WP_301201491.1">
    <property type="nucleotide sequence ID" value="NZ_JAPDPI010000041.1"/>
</dbReference>
<feature type="binding site" evidence="6">
    <location>
        <position position="387"/>
    </location>
    <ligand>
        <name>Mg(2+)</name>
        <dbReference type="ChEBI" id="CHEBI:18420"/>
    </ligand>
</feature>
<name>A0AAE3MGN4_9BACT</name>
<dbReference type="EC" id="2.7.2.1" evidence="6"/>
<keyword evidence="3 6" id="KW-0547">Nucleotide-binding</keyword>
<keyword evidence="6" id="KW-0460">Magnesium</keyword>
<feature type="binding site" evidence="6">
    <location>
        <begin position="285"/>
        <end position="287"/>
    </location>
    <ligand>
        <name>ATP</name>
        <dbReference type="ChEBI" id="CHEBI:30616"/>
    </ligand>
</feature>
<evidence type="ECO:0000256" key="6">
    <source>
        <dbReference type="HAMAP-Rule" id="MF_00020"/>
    </source>
</evidence>
<keyword evidence="5 6" id="KW-0067">ATP-binding</keyword>
<dbReference type="Proteomes" id="UP001207408">
    <property type="component" value="Unassembled WGS sequence"/>
</dbReference>
<dbReference type="Gene3D" id="3.30.420.40">
    <property type="match status" value="2"/>
</dbReference>
<dbReference type="PANTHER" id="PTHR21060">
    <property type="entry name" value="ACETATE KINASE"/>
    <property type="match status" value="1"/>
</dbReference>
<comment type="pathway">
    <text evidence="6">Metabolic intermediate biosynthesis; acetyl-CoA biosynthesis; acetyl-CoA from acetate: step 1/2.</text>
</comment>
<dbReference type="SUPFAM" id="SSF53067">
    <property type="entry name" value="Actin-like ATPase domain"/>
    <property type="match status" value="2"/>
</dbReference>
<comment type="subunit">
    <text evidence="6">Homodimer.</text>
</comment>
<evidence type="ECO:0000313" key="9">
    <source>
        <dbReference type="Proteomes" id="UP001207408"/>
    </source>
</evidence>
<proteinExistence type="inferred from homology"/>
<feature type="binding site" evidence="6">
    <location>
        <begin position="210"/>
        <end position="214"/>
    </location>
    <ligand>
        <name>ATP</name>
        <dbReference type="ChEBI" id="CHEBI:30616"/>
    </ligand>
</feature>
<evidence type="ECO:0000256" key="4">
    <source>
        <dbReference type="ARBA" id="ARBA00022777"/>
    </source>
</evidence>
<evidence type="ECO:0000256" key="5">
    <source>
        <dbReference type="ARBA" id="ARBA00022840"/>
    </source>
</evidence>